<reference evidence="3 5" key="2">
    <citation type="journal article" date="2018" name="Plant J.">
        <title>The Physcomitrella patens chromosome-scale assembly reveals moss genome structure and evolution.</title>
        <authorList>
            <person name="Lang D."/>
            <person name="Ullrich K.K."/>
            <person name="Murat F."/>
            <person name="Fuchs J."/>
            <person name="Jenkins J."/>
            <person name="Haas F.B."/>
            <person name="Piednoel M."/>
            <person name="Gundlach H."/>
            <person name="Van Bel M."/>
            <person name="Meyberg R."/>
            <person name="Vives C."/>
            <person name="Morata J."/>
            <person name="Symeonidi A."/>
            <person name="Hiss M."/>
            <person name="Muchero W."/>
            <person name="Kamisugi Y."/>
            <person name="Saleh O."/>
            <person name="Blanc G."/>
            <person name="Decker E.L."/>
            <person name="van Gessel N."/>
            <person name="Grimwood J."/>
            <person name="Hayes R.D."/>
            <person name="Graham S.W."/>
            <person name="Gunter L.E."/>
            <person name="McDaniel S.F."/>
            <person name="Hoernstein S.N.W."/>
            <person name="Larsson A."/>
            <person name="Li F.W."/>
            <person name="Perroud P.F."/>
            <person name="Phillips J."/>
            <person name="Ranjan P."/>
            <person name="Rokshar D.S."/>
            <person name="Rothfels C.J."/>
            <person name="Schneider L."/>
            <person name="Shu S."/>
            <person name="Stevenson D.W."/>
            <person name="Thummler F."/>
            <person name="Tillich M."/>
            <person name="Villarreal Aguilar J.C."/>
            <person name="Widiez T."/>
            <person name="Wong G.K."/>
            <person name="Wymore A."/>
            <person name="Zhang Y."/>
            <person name="Zimmer A.D."/>
            <person name="Quatrano R.S."/>
            <person name="Mayer K.F.X."/>
            <person name="Goodstein D."/>
            <person name="Casacuberta J.M."/>
            <person name="Vandepoele K."/>
            <person name="Reski R."/>
            <person name="Cuming A.C."/>
            <person name="Tuskan G.A."/>
            <person name="Maumus F."/>
            <person name="Salse J."/>
            <person name="Schmutz J."/>
            <person name="Rensing S.A."/>
        </authorList>
    </citation>
    <scope>NUCLEOTIDE SEQUENCE [LARGE SCALE GENOMIC DNA]</scope>
    <source>
        <strain evidence="4 5">cv. Gransden 2004</strain>
    </source>
</reference>
<evidence type="ECO:0000259" key="2">
    <source>
        <dbReference type="Pfam" id="PF19432"/>
    </source>
</evidence>
<dbReference type="GO" id="GO:2000641">
    <property type="term" value="P:regulation of early endosome to late endosome transport"/>
    <property type="evidence" value="ECO:0007669"/>
    <property type="project" value="InterPro"/>
</dbReference>
<dbReference type="EnsemblPlants" id="Pp3c12_5580V3.5">
    <property type="protein sequence ID" value="Pp3c12_5580V3.5"/>
    <property type="gene ID" value="Pp3c12_5580"/>
</dbReference>
<dbReference type="KEGG" id="ppp:112289295"/>
<organism evidence="3">
    <name type="scientific">Physcomitrium patens</name>
    <name type="common">Spreading-leaved earth moss</name>
    <name type="synonym">Physcomitrella patens</name>
    <dbReference type="NCBI Taxonomy" id="3218"/>
    <lineage>
        <taxon>Eukaryota</taxon>
        <taxon>Viridiplantae</taxon>
        <taxon>Streptophyta</taxon>
        <taxon>Embryophyta</taxon>
        <taxon>Bryophyta</taxon>
        <taxon>Bryophytina</taxon>
        <taxon>Bryopsida</taxon>
        <taxon>Funariidae</taxon>
        <taxon>Funariales</taxon>
        <taxon>Funariaceae</taxon>
        <taxon>Physcomitrium</taxon>
    </lineage>
</organism>
<dbReference type="EnsemblPlants" id="Pp3c12_5580V3.3">
    <property type="protein sequence ID" value="Pp3c12_5580V3.3"/>
    <property type="gene ID" value="Pp3c12_5580"/>
</dbReference>
<reference evidence="3 5" key="1">
    <citation type="journal article" date="2008" name="Science">
        <title>The Physcomitrella genome reveals evolutionary insights into the conquest of land by plants.</title>
        <authorList>
            <person name="Rensing S."/>
            <person name="Lang D."/>
            <person name="Zimmer A."/>
            <person name="Terry A."/>
            <person name="Salamov A."/>
            <person name="Shapiro H."/>
            <person name="Nishiyama T."/>
            <person name="Perroud P.-F."/>
            <person name="Lindquist E."/>
            <person name="Kamisugi Y."/>
            <person name="Tanahashi T."/>
            <person name="Sakakibara K."/>
            <person name="Fujita T."/>
            <person name="Oishi K."/>
            <person name="Shin-I T."/>
            <person name="Kuroki Y."/>
            <person name="Toyoda A."/>
            <person name="Suzuki Y."/>
            <person name="Hashimoto A."/>
            <person name="Yamaguchi K."/>
            <person name="Sugano A."/>
            <person name="Kohara Y."/>
            <person name="Fujiyama A."/>
            <person name="Anterola A."/>
            <person name="Aoki S."/>
            <person name="Ashton N."/>
            <person name="Barbazuk W.B."/>
            <person name="Barker E."/>
            <person name="Bennetzen J."/>
            <person name="Bezanilla M."/>
            <person name="Blankenship R."/>
            <person name="Cho S.H."/>
            <person name="Dutcher S."/>
            <person name="Estelle M."/>
            <person name="Fawcett J.A."/>
            <person name="Gundlach H."/>
            <person name="Hanada K."/>
            <person name="Heyl A."/>
            <person name="Hicks K.A."/>
            <person name="Hugh J."/>
            <person name="Lohr M."/>
            <person name="Mayer K."/>
            <person name="Melkozernov A."/>
            <person name="Murata T."/>
            <person name="Nelson D."/>
            <person name="Pils B."/>
            <person name="Prigge M."/>
            <person name="Reiss B."/>
            <person name="Renner T."/>
            <person name="Rombauts S."/>
            <person name="Rushton P."/>
            <person name="Sanderfoot A."/>
            <person name="Schween G."/>
            <person name="Shiu S.-H."/>
            <person name="Stueber K."/>
            <person name="Theodoulou F.L."/>
            <person name="Tu H."/>
            <person name="Van de Peer Y."/>
            <person name="Verrier P.J."/>
            <person name="Waters E."/>
            <person name="Wood A."/>
            <person name="Yang L."/>
            <person name="Cove D."/>
            <person name="Cuming A."/>
            <person name="Hasebe M."/>
            <person name="Lucas S."/>
            <person name="Mishler D.B."/>
            <person name="Reski R."/>
            <person name="Grigoriev I."/>
            <person name="Quatrano R.S."/>
            <person name="Boore J.L."/>
        </authorList>
    </citation>
    <scope>NUCLEOTIDE SEQUENCE [LARGE SCALE GENOMIC DNA]</scope>
    <source>
        <strain evidence="4 5">cv. Gransden 2004</strain>
    </source>
</reference>
<evidence type="ECO:0000313" key="4">
    <source>
        <dbReference type="EnsemblPlants" id="Pp3c12_5580V3.1"/>
    </source>
</evidence>
<gene>
    <name evidence="4" type="primary">LOC112289295</name>
    <name evidence="3" type="ORF">PHYPA_015859</name>
</gene>
<dbReference type="OMA" id="MENELEW"/>
<accession>A0A2K1JPL8</accession>
<proteinExistence type="predicted"/>
<dbReference type="RefSeq" id="XP_024390178.1">
    <property type="nucleotide sequence ID" value="XM_024534410.2"/>
</dbReference>
<feature type="region of interest" description="Disordered" evidence="1">
    <location>
        <begin position="2224"/>
        <end position="2263"/>
    </location>
</feature>
<name>A0A2K1JPL8_PHYPA</name>
<dbReference type="SUPFAM" id="SSF48371">
    <property type="entry name" value="ARM repeat"/>
    <property type="match status" value="1"/>
</dbReference>
<dbReference type="GO" id="GO:0007032">
    <property type="term" value="P:endosome organization"/>
    <property type="evidence" value="ECO:0007669"/>
    <property type="project" value="InterPro"/>
</dbReference>
<feature type="domain" description="DnaJ homologue subfamily C GRV2/DNAJC13 N-terminal" evidence="2">
    <location>
        <begin position="25"/>
        <end position="654"/>
    </location>
</feature>
<keyword evidence="5" id="KW-1185">Reference proteome</keyword>
<reference evidence="4" key="3">
    <citation type="submission" date="2020-12" db="UniProtKB">
        <authorList>
            <consortium name="EnsemblPlants"/>
        </authorList>
    </citation>
    <scope>IDENTIFICATION</scope>
</reference>
<evidence type="ECO:0000313" key="3">
    <source>
        <dbReference type="EMBL" id="PNR43478.1"/>
    </source>
</evidence>
<dbReference type="GO" id="GO:0006898">
    <property type="term" value="P:receptor-mediated endocytosis"/>
    <property type="evidence" value="ECO:0000318"/>
    <property type="project" value="GO_Central"/>
</dbReference>
<dbReference type="OrthoDB" id="69656at2759"/>
<dbReference type="EMBL" id="ABEU02000012">
    <property type="protein sequence ID" value="PNR43478.1"/>
    <property type="molecule type" value="Genomic_DNA"/>
</dbReference>
<dbReference type="RefSeq" id="XP_024390177.1">
    <property type="nucleotide sequence ID" value="XM_024534409.2"/>
</dbReference>
<dbReference type="InterPro" id="IPR045802">
    <property type="entry name" value="GRV2/DNAJC13_N"/>
</dbReference>
<dbReference type="GO" id="GO:0010008">
    <property type="term" value="C:endosome membrane"/>
    <property type="evidence" value="ECO:0000318"/>
    <property type="project" value="GO_Central"/>
</dbReference>
<dbReference type="Gramene" id="Pp3c12_5580V3.1">
    <property type="protein sequence ID" value="Pp3c12_5580V3.1"/>
    <property type="gene ID" value="Pp3c12_5580"/>
</dbReference>
<dbReference type="PaxDb" id="3218-PP1S56_32V6.1"/>
<evidence type="ECO:0000313" key="5">
    <source>
        <dbReference type="Proteomes" id="UP000006727"/>
    </source>
</evidence>
<dbReference type="InterPro" id="IPR044978">
    <property type="entry name" value="GRV2/DNAJC13"/>
</dbReference>
<dbReference type="Gramene" id="Pp3c12_5580V3.5">
    <property type="protein sequence ID" value="Pp3c12_5580V3.5"/>
    <property type="gene ID" value="Pp3c12_5580"/>
</dbReference>
<evidence type="ECO:0000256" key="1">
    <source>
        <dbReference type="SAM" id="MobiDB-lite"/>
    </source>
</evidence>
<dbReference type="PANTHER" id="PTHR36983">
    <property type="entry name" value="DNAJ HOMOLOG SUBFAMILY C MEMBER 13"/>
    <property type="match status" value="1"/>
</dbReference>
<dbReference type="Pfam" id="PF19432">
    <property type="entry name" value="RME-8_N"/>
    <property type="match status" value="1"/>
</dbReference>
<dbReference type="RefSeq" id="XP_024390179.1">
    <property type="nucleotide sequence ID" value="XM_024534411.2"/>
</dbReference>
<dbReference type="EnsemblPlants" id="Pp3c12_5580V3.4">
    <property type="protein sequence ID" value="Pp3c12_5580V3.4"/>
    <property type="gene ID" value="Pp3c12_5580"/>
</dbReference>
<dbReference type="PANTHER" id="PTHR36983:SF3">
    <property type="entry name" value="DNAJ HOMOLOGUE SUBFAMILY C GRV2_DNAJC13 N-TERMINAL DOMAIN-CONTAINING PROTEIN"/>
    <property type="match status" value="1"/>
</dbReference>
<dbReference type="Proteomes" id="UP000006727">
    <property type="component" value="Chromosome 12"/>
</dbReference>
<dbReference type="Gramene" id="Pp3c12_5580V3.2">
    <property type="protein sequence ID" value="Pp3c12_5580V3.2"/>
    <property type="gene ID" value="Pp3c12_5580"/>
</dbReference>
<dbReference type="Gramene" id="Pp3c12_5580V3.4">
    <property type="protein sequence ID" value="Pp3c12_5580V3.4"/>
    <property type="gene ID" value="Pp3c12_5580"/>
</dbReference>
<dbReference type="GeneID" id="112289295"/>
<protein>
    <recommendedName>
        <fullName evidence="2">DnaJ homologue subfamily C GRV2/DNAJC13 N-terminal domain-containing protein</fullName>
    </recommendedName>
</protein>
<dbReference type="RefSeq" id="XP_024390175.1">
    <property type="nucleotide sequence ID" value="XM_024534407.2"/>
</dbReference>
<sequence length="2263" mass="254814">MDYQVFLVRSQGQSGSIRAGRGALRLFRIQDHGISVLPLSTPNAAPLEYRFEHISKVLPSDDDDTELKIEILDTSKSGFGYETVRYWCEARASLLTALLNRIEDMNGIGIDYAAKKHSIWRGGLVDTILRVRSASIVKMVNLGHRSDYKAKASKKINFLDIVKLEILSDDEQIVLVSLKTQTLRLAVKDSMAFVCAIQRNMKAYLKWDIGIERIETSIMVDFFTKHYKKVREYPVLYEFQALKQSRSHKHDGPRTLCITKHLLIESFVNDIINVHSLEDLLGVVVSETNDKEVTLEFTSWKDCHFLLDNRDDFIASVADVMGMGKGSTFSVRLESFHSFMFPEQQSSHYQGECETFYLNRFMAAYNSTREAWALHMPLKEYAANILVGESQCTDLKILQAVGDTLKESIGKLKPDAVRATTCCMVLARLLGSKPCFDAIRSLPELTTVLFQCVNFRSNIVSYHATLVIRCAIKFISQPGSIDSGTASKQEFANRLSVLSAENLQQLVALLHTHSLANHNPLQTTSVLDVLMYALSYTPTDNDAGRLWLRAYEASIMSTADLLCIFFRSTSDVVFTRLSVLLQALLTTMSSVVRKHLQSVCLYRCVLLLHLSTAVFSKKPHLRLLSCSIMFLLMQENRDAKKLLTSVLPKGVMSLYANKLTEIDGKKEPADEFCAWKDTIELLHSRNVETPLLVWNDIKRSELRKYLRSQIEGYYAALESSKDVWFNSADVQLEYSSASEGGGSVVRGIHLELLVDHHPPAHGLYNSFWKLSDPQPLFQSVYQAMLLGFTPLFGNNNLPELDLRLAVHVLTWIYERHTEEVTLCMETLKVIETVVGMLREVIDSEHEVFVFKLVIFLLATLKKGKRENVVRFTHAGGLAVLASLMVLSADKSCKNKLEFECDGWTSKDTVAQGAFEMVNHVGSDGVSRLVRIPSGSAREMMGKSVHDGSLEAKDGIRWQDKEVPPKIQLGLVLDQLETVLSVSGDSSSKQRYPPSAAVLSLTKDETLCHLVQVLLRLKSPEFGRVLEILTIIVKGNKNAMGKLYSLGAFEILLWKFLAGDLVDWEKDTICKFLLQCHLLQDQGTMLNKSVIDPDDDQSLCKASALRLYIPDAIIIRVMSEEMDSYKLLASILDTEQDAPEIIWNMDMRRNLVDHLTRELEPYVKFRASDPMALYVHTSRAPIHYPQLADMIFSAPFYLQNLLDKDRFSDYLITDPERFLSSLMLGLRNLAKAGDSVWRKEVQRTQLLLHALAHLIDRHKLKLPSDTEYLLVTMSSLSLQTCLVERERSAQVCIDTLHYTVRVLRRVVALRTKGEDLPQATLSFALDILSLGSWWSANNSLDLALSGSLSVLEVISSNPGGRKHLWDDLRWLKGMQWALNSAVSDATATPPRPPSVISYTALSCLKHFAEDSDFTQMIINEGFHLSLLLLILPSTSADSNSQSFKSTLPISAADVLGSLVRSEGSKRSSLSNLMPRALLSWLQNDEDLGRFIHIASSNIQSPTTVWTAEVRNELRDRALEQIARNKDLTHGDEAQWLQSFEYACLRSEFVIGGVYVNHLASGKWEADDLPDDIVFLDLIMDYLERERSVVSGAEIQSEPTEEYEDKHVIFSEGAQERDSNAAELEKYVTVLMAVEECLIYAASHSRNDVMNGIRLEILMEIAAMEQCAPKVWTAIMCIFKVLAHFETYQKVIFQSNLLGIAGIYLWNSVAEDKGDESKTVLLATLDMLQSLSNHIPPTVEMTNYFSSSGVLFPLLCLFCDVDLPSLRTGIIEPEKIGTDERLTAAYTLGQLLLCSSGVSHRVSFPEGYADRKESRSESKNSRATTDIDDLMNLLEPGYEGPKPLVFRTLSLLMPLELLSDLAHNPTRACERYTETVYLPRLVWDGELRRCVKQLLTEEAIKLQGLVKNQVVAGLGSWALEFEQPVFTRWILATIPHDKSKPMYRTAREEGYVPEMYLGGFFLDHFLRIPMFVFGKLLEQRFLREVQKAIVLGVYAEDPDSLRRLILALLLLFKGRPYLLAGRSYIDIFLAVSRYICPTGAEARMLAQPAMILTHFIANHKDIVDCIVSEDLIETLLAFLNLDVPEADAGFAGTDPRLCSLMIFLRLIRLSPATIEFTSRVGVVQRIAEMVLDMDGNHDVSKTALYCLVLMSHDKRKGQEVVRILDTLVQPDSKGFKDIPIDSIWDDVADFEILQHFLQHRHPCAWWTSDKMVELVDDVVSATPTISTTGSPSSKAAINGATEDQEVIKGSMPEKWDGRFLQDQPN</sequence>
<dbReference type="Gramene" id="Pp3c12_5580V3.3">
    <property type="protein sequence ID" value="Pp3c12_5580V3.3"/>
    <property type="gene ID" value="Pp3c12_5580"/>
</dbReference>
<dbReference type="EnsemblPlants" id="Pp3c12_5580V3.2">
    <property type="protein sequence ID" value="Pp3c12_5580V3.2"/>
    <property type="gene ID" value="Pp3c12_5580"/>
</dbReference>
<dbReference type="InterPro" id="IPR016024">
    <property type="entry name" value="ARM-type_fold"/>
</dbReference>
<dbReference type="EnsemblPlants" id="Pp3c12_5580V3.1">
    <property type="protein sequence ID" value="Pp3c12_5580V3.1"/>
    <property type="gene ID" value="Pp3c12_5580"/>
</dbReference>